<dbReference type="InterPro" id="IPR013210">
    <property type="entry name" value="LRR_N_plant-typ"/>
</dbReference>
<accession>A0A0D3AVU5</accession>
<dbReference type="AlphaFoldDB" id="A0A0D3AVU5"/>
<feature type="domain" description="Leucine-rich repeat-containing N-terminal plant-type" evidence="4">
    <location>
        <begin position="18"/>
        <end position="54"/>
    </location>
</feature>
<protein>
    <recommendedName>
        <fullName evidence="4">Leucine-rich repeat-containing N-terminal plant-type domain-containing protein</fullName>
    </recommendedName>
</protein>
<dbReference type="HOGENOM" id="CLU_2112272_0_0_1"/>
<dbReference type="Pfam" id="PF08263">
    <property type="entry name" value="LRRNT_2"/>
    <property type="match status" value="1"/>
</dbReference>
<dbReference type="OMA" id="NWNMASA"/>
<dbReference type="InterPro" id="IPR032675">
    <property type="entry name" value="LRR_dom_sf"/>
</dbReference>
<dbReference type="Gramene" id="Bo2g138430.1">
    <property type="protein sequence ID" value="Bo2g138430.1"/>
    <property type="gene ID" value="Bo2g138430"/>
</dbReference>
<reference evidence="5 6" key="1">
    <citation type="journal article" date="2014" name="Genome Biol.">
        <title>Transcriptome and methylome profiling reveals relics of genome dominance in the mesopolyploid Brassica oleracea.</title>
        <authorList>
            <person name="Parkin I.A."/>
            <person name="Koh C."/>
            <person name="Tang H."/>
            <person name="Robinson S.J."/>
            <person name="Kagale S."/>
            <person name="Clarke W.E."/>
            <person name="Town C.D."/>
            <person name="Nixon J."/>
            <person name="Krishnakumar V."/>
            <person name="Bidwell S.L."/>
            <person name="Denoeud F."/>
            <person name="Belcram H."/>
            <person name="Links M.G."/>
            <person name="Just J."/>
            <person name="Clarke C."/>
            <person name="Bender T."/>
            <person name="Huebert T."/>
            <person name="Mason A.S."/>
            <person name="Pires J.C."/>
            <person name="Barker G."/>
            <person name="Moore J."/>
            <person name="Walley P.G."/>
            <person name="Manoli S."/>
            <person name="Batley J."/>
            <person name="Edwards D."/>
            <person name="Nelson M.N."/>
            <person name="Wang X."/>
            <person name="Paterson A.H."/>
            <person name="King G."/>
            <person name="Bancroft I."/>
            <person name="Chalhoub B."/>
            <person name="Sharpe A.G."/>
        </authorList>
    </citation>
    <scope>NUCLEOTIDE SEQUENCE</scope>
    <source>
        <strain evidence="5 6">cv. TO1000</strain>
    </source>
</reference>
<dbReference type="EnsemblPlants" id="Bo2g138430.1">
    <property type="protein sequence ID" value="Bo2g138430.1"/>
    <property type="gene ID" value="Bo2g138430"/>
</dbReference>
<keyword evidence="2" id="KW-0732">Signal</keyword>
<evidence type="ECO:0000256" key="2">
    <source>
        <dbReference type="ARBA" id="ARBA00022729"/>
    </source>
</evidence>
<keyword evidence="3" id="KW-0677">Repeat</keyword>
<evidence type="ECO:0000313" key="6">
    <source>
        <dbReference type="Proteomes" id="UP000032141"/>
    </source>
</evidence>
<keyword evidence="1" id="KW-0433">Leucine-rich repeat</keyword>
<keyword evidence="6" id="KW-1185">Reference proteome</keyword>
<evidence type="ECO:0000256" key="3">
    <source>
        <dbReference type="ARBA" id="ARBA00022737"/>
    </source>
</evidence>
<reference evidence="5" key="2">
    <citation type="submission" date="2015-03" db="UniProtKB">
        <authorList>
            <consortium name="EnsemblPlants"/>
        </authorList>
    </citation>
    <scope>IDENTIFICATION</scope>
</reference>
<sequence>MLFSKPPTNLTTEGSNSVLALVEIKSSLTDPHGVLMNWNMASADPCSWNLITCSPGNFVISMLLQNNFITGNIPPEIGKLMKLKTLDLSLTITSLAKSHPLFLIPKVFRTCKITN</sequence>
<name>A0A0D3AVU5_BRAOL</name>
<dbReference type="PANTHER" id="PTHR47988">
    <property type="entry name" value="SOMATIC EMBRYOGENESIS RECEPTOR KINASE 1"/>
    <property type="match status" value="1"/>
</dbReference>
<evidence type="ECO:0000259" key="4">
    <source>
        <dbReference type="Pfam" id="PF08263"/>
    </source>
</evidence>
<dbReference type="Proteomes" id="UP000032141">
    <property type="component" value="Chromosome C2"/>
</dbReference>
<dbReference type="Gene3D" id="3.80.10.10">
    <property type="entry name" value="Ribonuclease Inhibitor"/>
    <property type="match status" value="1"/>
</dbReference>
<dbReference type="SUPFAM" id="SSF52058">
    <property type="entry name" value="L domain-like"/>
    <property type="match status" value="1"/>
</dbReference>
<evidence type="ECO:0000313" key="5">
    <source>
        <dbReference type="EnsemblPlants" id="Bo2g138430.1"/>
    </source>
</evidence>
<proteinExistence type="predicted"/>
<organism evidence="5 6">
    <name type="scientific">Brassica oleracea var. oleracea</name>
    <dbReference type="NCBI Taxonomy" id="109376"/>
    <lineage>
        <taxon>Eukaryota</taxon>
        <taxon>Viridiplantae</taxon>
        <taxon>Streptophyta</taxon>
        <taxon>Embryophyta</taxon>
        <taxon>Tracheophyta</taxon>
        <taxon>Spermatophyta</taxon>
        <taxon>Magnoliopsida</taxon>
        <taxon>eudicotyledons</taxon>
        <taxon>Gunneridae</taxon>
        <taxon>Pentapetalae</taxon>
        <taxon>rosids</taxon>
        <taxon>malvids</taxon>
        <taxon>Brassicales</taxon>
        <taxon>Brassicaceae</taxon>
        <taxon>Brassiceae</taxon>
        <taxon>Brassica</taxon>
    </lineage>
</organism>
<evidence type="ECO:0000256" key="1">
    <source>
        <dbReference type="ARBA" id="ARBA00022614"/>
    </source>
</evidence>
<dbReference type="STRING" id="109376.A0A0D3AVU5"/>